<dbReference type="InterPro" id="IPR029787">
    <property type="entry name" value="Nucleotide_cyclase"/>
</dbReference>
<dbReference type="InterPro" id="IPR003018">
    <property type="entry name" value="GAF"/>
</dbReference>
<dbReference type="SUPFAM" id="SSF141868">
    <property type="entry name" value="EAL domain-like"/>
    <property type="match status" value="1"/>
</dbReference>
<protein>
    <submittedName>
        <fullName evidence="3">Diguanylate cyclase (GGDEF)-like protein</fullName>
    </submittedName>
</protein>
<proteinExistence type="predicted"/>
<organism evidence="3 4">
    <name type="scientific">Evansella vedderi</name>
    <dbReference type="NCBI Taxonomy" id="38282"/>
    <lineage>
        <taxon>Bacteria</taxon>
        <taxon>Bacillati</taxon>
        <taxon>Bacillota</taxon>
        <taxon>Bacilli</taxon>
        <taxon>Bacillales</taxon>
        <taxon>Bacillaceae</taxon>
        <taxon>Evansella</taxon>
    </lineage>
</organism>
<dbReference type="InterPro" id="IPR043128">
    <property type="entry name" value="Rev_trsase/Diguanyl_cyclase"/>
</dbReference>
<evidence type="ECO:0000313" key="4">
    <source>
        <dbReference type="Proteomes" id="UP001230005"/>
    </source>
</evidence>
<keyword evidence="4" id="KW-1185">Reference proteome</keyword>
<dbReference type="InterPro" id="IPR035919">
    <property type="entry name" value="EAL_sf"/>
</dbReference>
<name>A0ABU0A123_9BACI</name>
<dbReference type="EMBL" id="JAUSUG010000018">
    <property type="protein sequence ID" value="MDQ0256676.1"/>
    <property type="molecule type" value="Genomic_DNA"/>
</dbReference>
<accession>A0ABU0A123</accession>
<dbReference type="Gene3D" id="3.30.70.270">
    <property type="match status" value="1"/>
</dbReference>
<feature type="domain" description="EAL" evidence="1">
    <location>
        <begin position="353"/>
        <end position="602"/>
    </location>
</feature>
<dbReference type="Gene3D" id="3.30.450.40">
    <property type="match status" value="1"/>
</dbReference>
<dbReference type="RefSeq" id="WP_307329178.1">
    <property type="nucleotide sequence ID" value="NZ_JAUSUG010000018.1"/>
</dbReference>
<gene>
    <name evidence="3" type="ORF">J2S74_004098</name>
</gene>
<dbReference type="Pfam" id="PF00563">
    <property type="entry name" value="EAL"/>
    <property type="match status" value="1"/>
</dbReference>
<dbReference type="Pfam" id="PF00990">
    <property type="entry name" value="GGDEF"/>
    <property type="match status" value="1"/>
</dbReference>
<dbReference type="PROSITE" id="PS50883">
    <property type="entry name" value="EAL"/>
    <property type="match status" value="1"/>
</dbReference>
<comment type="caution">
    <text evidence="3">The sequence shown here is derived from an EMBL/GenBank/DDBJ whole genome shotgun (WGS) entry which is preliminary data.</text>
</comment>
<dbReference type="Gene3D" id="3.20.20.450">
    <property type="entry name" value="EAL domain"/>
    <property type="match status" value="1"/>
</dbReference>
<feature type="domain" description="GGDEF" evidence="2">
    <location>
        <begin position="212"/>
        <end position="344"/>
    </location>
</feature>
<evidence type="ECO:0000259" key="1">
    <source>
        <dbReference type="PROSITE" id="PS50883"/>
    </source>
</evidence>
<dbReference type="InterPro" id="IPR000160">
    <property type="entry name" value="GGDEF_dom"/>
</dbReference>
<dbReference type="PANTHER" id="PTHR33121">
    <property type="entry name" value="CYCLIC DI-GMP PHOSPHODIESTERASE PDEF"/>
    <property type="match status" value="1"/>
</dbReference>
<dbReference type="SMART" id="SM00065">
    <property type="entry name" value="GAF"/>
    <property type="match status" value="1"/>
</dbReference>
<evidence type="ECO:0000313" key="3">
    <source>
        <dbReference type="EMBL" id="MDQ0256676.1"/>
    </source>
</evidence>
<dbReference type="SMART" id="SM00052">
    <property type="entry name" value="EAL"/>
    <property type="match status" value="1"/>
</dbReference>
<dbReference type="CDD" id="cd01949">
    <property type="entry name" value="GGDEF"/>
    <property type="match status" value="1"/>
</dbReference>
<dbReference type="CDD" id="cd01948">
    <property type="entry name" value="EAL"/>
    <property type="match status" value="1"/>
</dbReference>
<dbReference type="SMART" id="SM00267">
    <property type="entry name" value="GGDEF"/>
    <property type="match status" value="1"/>
</dbReference>
<dbReference type="InterPro" id="IPR050706">
    <property type="entry name" value="Cyclic-di-GMP_PDE-like"/>
</dbReference>
<reference evidence="3 4" key="1">
    <citation type="submission" date="2023-07" db="EMBL/GenBank/DDBJ databases">
        <title>Genomic Encyclopedia of Type Strains, Phase IV (KMG-IV): sequencing the most valuable type-strain genomes for metagenomic binning, comparative biology and taxonomic classification.</title>
        <authorList>
            <person name="Goeker M."/>
        </authorList>
    </citation>
    <scope>NUCLEOTIDE SEQUENCE [LARGE SCALE GENOMIC DNA]</scope>
    <source>
        <strain evidence="3 4">DSM 9768</strain>
    </source>
</reference>
<dbReference type="SUPFAM" id="SSF55781">
    <property type="entry name" value="GAF domain-like"/>
    <property type="match status" value="1"/>
</dbReference>
<dbReference type="SUPFAM" id="SSF55073">
    <property type="entry name" value="Nucleotide cyclase"/>
    <property type="match status" value="1"/>
</dbReference>
<dbReference type="InterPro" id="IPR001633">
    <property type="entry name" value="EAL_dom"/>
</dbReference>
<dbReference type="Pfam" id="PF13185">
    <property type="entry name" value="GAF_2"/>
    <property type="match status" value="1"/>
</dbReference>
<evidence type="ECO:0000259" key="2">
    <source>
        <dbReference type="PROSITE" id="PS50887"/>
    </source>
</evidence>
<dbReference type="NCBIfam" id="TIGR00254">
    <property type="entry name" value="GGDEF"/>
    <property type="match status" value="1"/>
</dbReference>
<sequence length="602" mass="68422">MFKKSKQKKHRETVYSAQNRILEMLATNTSIFKVLKELVYIVEEQVPGAVGVILLTNKKQSELGNAVGPNLPQKYIEAINGLKISPEKGSCGPAAYHGKTVVVSDITSHPFWKNDKGLALQFGFKSCWSIPIFSPMKEVVGIFALYFKERNLHSSVELEKLESYIRLAGIVIDYKKSEAEKGHSQNIDFLTGLPDAIQFKSHLEERIKEKGNPFAVVFFDLDRFSVINNIGGYEVGDGVLKKISNKISQCIDEEGILARWNSDKFIGVIPYEHSEDIKMVIEAILKKFLDPFEVNNHEFLVTPSIGISCFPQDGADSESLVKNAEIAMKKAKREEKNTYVFYTPSINETLYEQVMIEKYLRQAIKENQFVVHYQPQINLMNENTVGLEALIRWQHPKLGLIPPNKFIRIAEETGLIVSIGEWVLRNACEQINSLNSRGYSSFRLSVNLSSIQFSQRGLVEMIQGIISDTGMDPTNLVLEVTESTLVENIEFTVEQLNKLKAIGVQIALDDFGTLYSSLNYLKHFPMDIIKIDRSFIRNIEYDDRDLAILKTIIRLGKDLKLKVLAEGIETERQLNILKKYQCDEGQGYYFDPPISLKEVQKR</sequence>
<dbReference type="Proteomes" id="UP001230005">
    <property type="component" value="Unassembled WGS sequence"/>
</dbReference>
<dbReference type="PANTHER" id="PTHR33121:SF70">
    <property type="entry name" value="SIGNALING PROTEIN YKOW"/>
    <property type="match status" value="1"/>
</dbReference>
<dbReference type="InterPro" id="IPR029016">
    <property type="entry name" value="GAF-like_dom_sf"/>
</dbReference>
<dbReference type="PROSITE" id="PS50887">
    <property type="entry name" value="GGDEF"/>
    <property type="match status" value="1"/>
</dbReference>